<evidence type="ECO:0000256" key="8">
    <source>
        <dbReference type="ARBA" id="ARBA00022679"/>
    </source>
</evidence>
<organism evidence="26">
    <name type="scientific">Petromyzon marinus</name>
    <name type="common">Sea lamprey</name>
    <dbReference type="NCBI Taxonomy" id="7757"/>
    <lineage>
        <taxon>Eukaryota</taxon>
        <taxon>Metazoa</taxon>
        <taxon>Chordata</taxon>
        <taxon>Craniata</taxon>
        <taxon>Vertebrata</taxon>
        <taxon>Cyclostomata</taxon>
        <taxon>Hyperoartia</taxon>
        <taxon>Petromyzontiformes</taxon>
        <taxon>Petromyzontidae</taxon>
        <taxon>Petromyzon</taxon>
    </lineage>
</organism>
<keyword evidence="15 25" id="KW-1015">Disulfide bond</keyword>
<evidence type="ECO:0000256" key="11">
    <source>
        <dbReference type="ARBA" id="ARBA00022968"/>
    </source>
</evidence>
<evidence type="ECO:0000256" key="23">
    <source>
        <dbReference type="PIRSR" id="PIRSR607754-1"/>
    </source>
</evidence>
<evidence type="ECO:0000256" key="12">
    <source>
        <dbReference type="ARBA" id="ARBA00022989"/>
    </source>
</evidence>
<evidence type="ECO:0000256" key="5">
    <source>
        <dbReference type="ARBA" id="ARBA00012613"/>
    </source>
</evidence>
<dbReference type="Ensembl" id="ENSPMAT00000011349.1">
    <property type="protein sequence ID" value="ENSPMAP00000011303.1"/>
    <property type="gene ID" value="ENSPMAG00000010322.1"/>
</dbReference>
<dbReference type="GO" id="GO:0008455">
    <property type="term" value="F:alpha-1,6-mannosylglycoprotein 2-beta-N-acetylglucosaminyltransferase activity"/>
    <property type="evidence" value="ECO:0007669"/>
    <property type="project" value="UniProtKB-EC"/>
</dbReference>
<feature type="disulfide bond" evidence="25">
    <location>
        <begin position="372"/>
        <end position="380"/>
    </location>
</feature>
<keyword evidence="12" id="KW-1133">Transmembrane helix</keyword>
<feature type="disulfide bond" evidence="25">
    <location>
        <begin position="333"/>
        <end position="434"/>
    </location>
</feature>
<keyword evidence="27" id="KW-1185">Reference proteome</keyword>
<keyword evidence="17 24" id="KW-0464">Manganese</keyword>
<sequence>MRFRIHKRKVAILFVLLTVAGIATWNVTKARKQAPRESPKNAVATEQNRILSEDRDEYDYFRGRDNVSSNFFDVKIGVKNTSKELKKYIYHQNFYQFIRNSEKIKAPAKDGLVILVQVHNRPQHLKLLVESLRKAQRIEEVLLVLSHDYISEEVNEVVRTIDFCRVLQIFFPFSLQIYPNEFPGQDPNDCPRDISLEEARRLKCNNAEFPDKYAHYREAVFTQTKHHWWWKLHFVWDRLNAINAHDGLVLLIEEDHYLLPDFYVVLQKMWDMQKRECPDCDILSLGSYDMVDNFEGKSDKLEGLPWQSSRHNMGMAIGRLTYKHLLACTQEFCTYDDYNWDWTLQHLTVACLPHPLKALVLQAPRVRHTGGCGMHHQGPCDAEGEARRLAEHVSANVPHLYPTTLQILQMHYVSPINPHTVNGGWGDKRDHALCQSYRQLR</sequence>
<dbReference type="Proteomes" id="UP001318040">
    <property type="component" value="Chromosome 6"/>
</dbReference>
<keyword evidence="13" id="KW-0333">Golgi apparatus</keyword>
<evidence type="ECO:0000256" key="17">
    <source>
        <dbReference type="ARBA" id="ARBA00023211"/>
    </source>
</evidence>
<evidence type="ECO:0000256" key="4">
    <source>
        <dbReference type="ARBA" id="ARBA00011011"/>
    </source>
</evidence>
<evidence type="ECO:0000256" key="25">
    <source>
        <dbReference type="PIRSR" id="PIRSR607754-3"/>
    </source>
</evidence>
<evidence type="ECO:0000256" key="20">
    <source>
        <dbReference type="ARBA" id="ARBA00032552"/>
    </source>
</evidence>
<evidence type="ECO:0000313" key="26">
    <source>
        <dbReference type="Ensembl" id="ENSPMAP00000011303.1"/>
    </source>
</evidence>
<feature type="binding site" evidence="23">
    <location>
        <begin position="223"/>
        <end position="227"/>
    </location>
    <ligand>
        <name>substrate</name>
    </ligand>
</feature>
<keyword evidence="16" id="KW-0325">Glycoprotein</keyword>
<protein>
    <recommendedName>
        <fullName evidence="6">Alpha-1,6-mannosyl-glycoprotein 2-beta-N-acetylglucosaminyltransferase</fullName>
        <ecNumber evidence="5">2.4.1.143</ecNumber>
    </recommendedName>
    <alternativeName>
        <fullName evidence="21">Beta-1,2-N-acetylglucosaminyltransferase II</fullName>
    </alternativeName>
    <alternativeName>
        <fullName evidence="20">GlcNAc-T II</fullName>
    </alternativeName>
    <alternativeName>
        <fullName evidence="19">Mannoside acetylglucosaminyltransferase 2</fullName>
    </alternativeName>
    <alternativeName>
        <fullName evidence="18">N-glycosyl-oligosaccharide-glycoprotein N-acetylglucosaminyltransferase II</fullName>
    </alternativeName>
</protein>
<keyword evidence="11" id="KW-0735">Signal-anchor</keyword>
<reference evidence="28 29" key="1">
    <citation type="submission" date="2025-04" db="UniProtKB">
        <authorList>
            <consortium name="RefSeq"/>
        </authorList>
    </citation>
    <scope>IDENTIFICATION</scope>
    <source>
        <tissue evidence="28 29">Sperm</tissue>
    </source>
</reference>
<dbReference type="OrthoDB" id="6019616at2759"/>
<dbReference type="GO" id="GO:0009312">
    <property type="term" value="P:oligosaccharide biosynthetic process"/>
    <property type="evidence" value="ECO:0007669"/>
    <property type="project" value="InterPro"/>
</dbReference>
<evidence type="ECO:0000256" key="13">
    <source>
        <dbReference type="ARBA" id="ARBA00023034"/>
    </source>
</evidence>
<comment type="subcellular location">
    <subcellularLocation>
        <location evidence="2">Golgi apparatus membrane</location>
        <topology evidence="2">Single-pass type II membrane protein</topology>
    </subcellularLocation>
</comment>
<proteinExistence type="inferred from homology"/>
<feature type="disulfide bond" evidence="25">
    <location>
        <begin position="190"/>
        <end position="204"/>
    </location>
</feature>
<feature type="disulfide bond" evidence="25">
    <location>
        <begin position="328"/>
        <end position="351"/>
    </location>
</feature>
<feature type="disulfide bond" evidence="25">
    <location>
        <begin position="277"/>
        <end position="280"/>
    </location>
</feature>
<dbReference type="KEGG" id="pmrn:116939570"/>
<dbReference type="RefSeq" id="XP_032804025.1">
    <property type="nucleotide sequence ID" value="XM_032948134.1"/>
</dbReference>
<keyword evidence="10 24" id="KW-0479">Metal-binding</keyword>
<evidence type="ECO:0000256" key="14">
    <source>
        <dbReference type="ARBA" id="ARBA00023136"/>
    </source>
</evidence>
<evidence type="ECO:0000256" key="7">
    <source>
        <dbReference type="ARBA" id="ARBA00022676"/>
    </source>
</evidence>
<evidence type="ECO:0000256" key="19">
    <source>
        <dbReference type="ARBA" id="ARBA00031203"/>
    </source>
</evidence>
<comment type="catalytic activity">
    <reaction evidence="22">
        <text>an N(4)-{beta-D-GlcNAc-(1-&gt;2)-alpha-D-Man-(1-&gt;3)-[alpha-D-Man-(1-&gt;6)]-beta-D-Man-(1-&gt;4)-beta-D-GlcNAc-(1-&gt;4)-beta-D-GlcNAc}-L-asparaginyl-[protein] + UDP-N-acetyl-alpha-D-glucosamine = N(4)-{beta-D-GlcNAc-(1-&gt;2)-alpha-D-Man-(1-&gt;3)-[beta-D-GlcNAc-(1-&gt;2)-alpha-D-Man-(1-&gt;6)]-beta-D-Man-(1-&gt;4)-beta-D-GlcNAc-(1-&gt;4)-beta-D-GlcNAc}-L-asparaginyl-[protein] + UDP + H(+)</text>
        <dbReference type="Rhea" id="RHEA:12941"/>
        <dbReference type="Rhea" id="RHEA-COMP:13526"/>
        <dbReference type="Rhea" id="RHEA-COMP:14369"/>
        <dbReference type="ChEBI" id="CHEBI:15378"/>
        <dbReference type="ChEBI" id="CHEBI:57705"/>
        <dbReference type="ChEBI" id="CHEBI:58223"/>
        <dbReference type="ChEBI" id="CHEBI:60615"/>
        <dbReference type="ChEBI" id="CHEBI:60651"/>
        <dbReference type="EC" id="2.4.1.143"/>
    </reaction>
</comment>
<dbReference type="GO" id="GO:0046872">
    <property type="term" value="F:metal ion binding"/>
    <property type="evidence" value="ECO:0007669"/>
    <property type="project" value="UniProtKB-KW"/>
</dbReference>
<gene>
    <name evidence="26 28 29" type="primary">MGAT2</name>
</gene>
<dbReference type="AlphaFoldDB" id="S4S1G1"/>
<dbReference type="GeneTree" id="ENSGT00390000007341"/>
<dbReference type="RefSeq" id="XP_032804024.1">
    <property type="nucleotide sequence ID" value="XM_032948133.1"/>
</dbReference>
<dbReference type="GeneID" id="116939570"/>
<evidence type="ECO:0000256" key="2">
    <source>
        <dbReference type="ARBA" id="ARBA00004323"/>
    </source>
</evidence>
<dbReference type="GO" id="GO:0006487">
    <property type="term" value="P:protein N-linked glycosylation"/>
    <property type="evidence" value="ECO:0007669"/>
    <property type="project" value="TreeGrafter"/>
</dbReference>
<keyword evidence="9" id="KW-0812">Transmembrane</keyword>
<comment type="cofactor">
    <cofactor evidence="1 24">
        <name>Mn(2+)</name>
        <dbReference type="ChEBI" id="CHEBI:29035"/>
    </cofactor>
</comment>
<evidence type="ECO:0000256" key="24">
    <source>
        <dbReference type="PIRSR" id="PIRSR607754-2"/>
    </source>
</evidence>
<keyword evidence="8" id="KW-0808">Transferase</keyword>
<evidence type="ECO:0000256" key="21">
    <source>
        <dbReference type="ARBA" id="ARBA00032915"/>
    </source>
</evidence>
<evidence type="ECO:0000256" key="10">
    <source>
        <dbReference type="ARBA" id="ARBA00022723"/>
    </source>
</evidence>
<keyword evidence="7" id="KW-0328">Glycosyltransferase</keyword>
<dbReference type="InterPro" id="IPR029044">
    <property type="entry name" value="Nucleotide-diphossugar_trans"/>
</dbReference>
<feature type="binding site" evidence="24">
    <location>
        <position position="368"/>
    </location>
    <ligand>
        <name>Mn(2+)</name>
        <dbReference type="ChEBI" id="CHEBI:29035"/>
    </ligand>
</feature>
<dbReference type="PANTHER" id="PTHR12871">
    <property type="entry name" value="BETA-1,2-N-ACETYLGLUCOSAMINYLTRANSFERASE II"/>
    <property type="match status" value="1"/>
</dbReference>
<dbReference type="SUPFAM" id="SSF53448">
    <property type="entry name" value="Nucleotide-diphospho-sugar transferases"/>
    <property type="match status" value="1"/>
</dbReference>
<feature type="binding site" evidence="23">
    <location>
        <begin position="117"/>
        <end position="121"/>
    </location>
    <ligand>
        <name>substrate</name>
    </ligand>
</feature>
<dbReference type="PANTHER" id="PTHR12871:SF0">
    <property type="entry name" value="ALPHA-1,6-MANNOSYL-GLYCOPROTEIN 2-BETA-N-ACETYLGLUCOSAMINYLTRANSFERASE"/>
    <property type="match status" value="1"/>
</dbReference>
<name>S4S1G1_PETMA</name>
<keyword evidence="14" id="KW-0472">Membrane</keyword>
<dbReference type="GO" id="GO:0000139">
    <property type="term" value="C:Golgi membrane"/>
    <property type="evidence" value="ECO:0007669"/>
    <property type="project" value="UniProtKB-SubCell"/>
</dbReference>
<comment type="pathway">
    <text evidence="3">Protein modification; protein glycosylation.</text>
</comment>
<evidence type="ECO:0000313" key="29">
    <source>
        <dbReference type="RefSeq" id="XP_032804025.1"/>
    </source>
</evidence>
<accession>S4S1G1</accession>
<evidence type="ECO:0000256" key="16">
    <source>
        <dbReference type="ARBA" id="ARBA00023180"/>
    </source>
</evidence>
<dbReference type="GO" id="GO:0005795">
    <property type="term" value="C:Golgi stack"/>
    <property type="evidence" value="ECO:0007669"/>
    <property type="project" value="InterPro"/>
</dbReference>
<dbReference type="Gene3D" id="3.90.550.10">
    <property type="entry name" value="Spore Coat Polysaccharide Biosynthesis Protein SpsA, Chain A"/>
    <property type="match status" value="1"/>
</dbReference>
<feature type="binding site" evidence="24">
    <location>
        <position position="255"/>
    </location>
    <ligand>
        <name>Mn(2+)</name>
        <dbReference type="ChEBI" id="CHEBI:29035"/>
    </ligand>
</feature>
<dbReference type="STRING" id="7757.ENSPMAP00000011303"/>
<evidence type="ECO:0000256" key="15">
    <source>
        <dbReference type="ARBA" id="ARBA00023157"/>
    </source>
</evidence>
<evidence type="ECO:0000256" key="6">
    <source>
        <dbReference type="ARBA" id="ARBA00014817"/>
    </source>
</evidence>
<comment type="similarity">
    <text evidence="4">Belongs to the glycosyltransferase 16 (GT16) protein family.</text>
</comment>
<evidence type="ECO:0000313" key="28">
    <source>
        <dbReference type="RefSeq" id="XP_032804024.1"/>
    </source>
</evidence>
<dbReference type="UniPathway" id="UPA00378"/>
<evidence type="ECO:0000256" key="22">
    <source>
        <dbReference type="ARBA" id="ARBA00093257"/>
    </source>
</evidence>
<feature type="binding site" evidence="23">
    <location>
        <position position="148"/>
    </location>
    <ligand>
        <name>substrate</name>
    </ligand>
</feature>
<evidence type="ECO:0000256" key="1">
    <source>
        <dbReference type="ARBA" id="ARBA00001936"/>
    </source>
</evidence>
<evidence type="ECO:0000256" key="18">
    <source>
        <dbReference type="ARBA" id="ARBA00029663"/>
    </source>
</evidence>
<evidence type="ECO:0000313" key="27">
    <source>
        <dbReference type="Proteomes" id="UP001318040"/>
    </source>
</evidence>
<evidence type="ECO:0000256" key="9">
    <source>
        <dbReference type="ARBA" id="ARBA00022692"/>
    </source>
</evidence>
<reference evidence="26" key="2">
    <citation type="submission" date="2025-05" db="UniProtKB">
        <authorList>
            <consortium name="Ensembl"/>
        </authorList>
    </citation>
    <scope>IDENTIFICATION</scope>
</reference>
<dbReference type="EC" id="2.4.1.143" evidence="5"/>
<dbReference type="Pfam" id="PF05060">
    <property type="entry name" value="MGAT2"/>
    <property type="match status" value="1"/>
</dbReference>
<dbReference type="HOGENOM" id="CLU_032753_2_1_1"/>
<dbReference type="InterPro" id="IPR007754">
    <property type="entry name" value="GlcNAc_II"/>
</dbReference>
<evidence type="ECO:0000256" key="3">
    <source>
        <dbReference type="ARBA" id="ARBA00004922"/>
    </source>
</evidence>
<dbReference type="OMA" id="FWSAEIN"/>
<dbReference type="CTD" id="4247"/>